<organism evidence="1">
    <name type="scientific">mine drainage metagenome</name>
    <dbReference type="NCBI Taxonomy" id="410659"/>
    <lineage>
        <taxon>unclassified sequences</taxon>
        <taxon>metagenomes</taxon>
        <taxon>ecological metagenomes</taxon>
    </lineage>
</organism>
<name>A0A3P3ZR34_9ZZZZ</name>
<reference evidence="1" key="1">
    <citation type="submission" date="2018-10" db="EMBL/GenBank/DDBJ databases">
        <authorList>
            <person name="Plewniak F."/>
        </authorList>
    </citation>
    <scope>NUCLEOTIDE SEQUENCE</scope>
</reference>
<protein>
    <submittedName>
        <fullName evidence="1">Uncharacterized protein</fullName>
    </submittedName>
</protein>
<dbReference type="AlphaFoldDB" id="A0A3P3ZR34"/>
<sequence>MKSGDVITAIYKPLSFTGLREKPRRSGRG</sequence>
<proteinExistence type="predicted"/>
<evidence type="ECO:0000313" key="1">
    <source>
        <dbReference type="EMBL" id="VAY89139.1"/>
    </source>
</evidence>
<accession>A0A3P3ZR34</accession>
<dbReference type="EMBL" id="UOYP01000481">
    <property type="protein sequence ID" value="VAY89139.1"/>
    <property type="molecule type" value="Genomic_DNA"/>
</dbReference>
<gene>
    <name evidence="1" type="ORF">CARN8_5310003</name>
</gene>